<dbReference type="SUPFAM" id="SSF53335">
    <property type="entry name" value="S-adenosyl-L-methionine-dependent methyltransferases"/>
    <property type="match status" value="1"/>
</dbReference>
<dbReference type="RefSeq" id="WP_081146685.1">
    <property type="nucleotide sequence ID" value="NZ_LVYD01000041.1"/>
</dbReference>
<accession>A0A1V9G2Q9</accession>
<protein>
    <recommendedName>
        <fullName evidence="3">Methyltransferase type 11</fullName>
    </recommendedName>
</protein>
<evidence type="ECO:0008006" key="3">
    <source>
        <dbReference type="Google" id="ProtNLM"/>
    </source>
</evidence>
<dbReference type="EMBL" id="LVYD01000041">
    <property type="protein sequence ID" value="OQP64852.1"/>
    <property type="molecule type" value="Genomic_DNA"/>
</dbReference>
<dbReference type="CDD" id="cd02440">
    <property type="entry name" value="AdoMet_MTases"/>
    <property type="match status" value="1"/>
</dbReference>
<dbReference type="InterPro" id="IPR050508">
    <property type="entry name" value="Methyltransf_Superfamily"/>
</dbReference>
<organism evidence="1 2">
    <name type="scientific">Niastella vici</name>
    <dbReference type="NCBI Taxonomy" id="1703345"/>
    <lineage>
        <taxon>Bacteria</taxon>
        <taxon>Pseudomonadati</taxon>
        <taxon>Bacteroidota</taxon>
        <taxon>Chitinophagia</taxon>
        <taxon>Chitinophagales</taxon>
        <taxon>Chitinophagaceae</taxon>
        <taxon>Niastella</taxon>
    </lineage>
</organism>
<sequence length="258" mass="29856">MIALLKTSERTNNLSHINNYVFQRHLFAYKAISKEWLRDKKVLELGCGEGYGMELLSPLTEKYVAVDKKRPAGISFNNNRQFTQCQLPWLSHIPDNSFDTILCFQVIEHIKNDHLLLKEIKRVLKPGGSLFLTTPNQLTSLTRNPFHIREYLPGQMQALIAGGFETWSVQGIYGNDTVMRYYVENKRSVERITRFDVLNLQYHLPALLLKGVYSLLNNYNRFTLARKTPDITASIDYVDFYLGELSDTCLDYFVTAMK</sequence>
<dbReference type="GO" id="GO:0008168">
    <property type="term" value="F:methyltransferase activity"/>
    <property type="evidence" value="ECO:0007669"/>
    <property type="project" value="TreeGrafter"/>
</dbReference>
<keyword evidence="2" id="KW-1185">Reference proteome</keyword>
<reference evidence="1 2" key="1">
    <citation type="submission" date="2016-03" db="EMBL/GenBank/DDBJ databases">
        <title>Niastella vici sp. nov., isolated from farmland soil.</title>
        <authorList>
            <person name="Chen L."/>
            <person name="Wang D."/>
            <person name="Yang S."/>
            <person name="Wang G."/>
        </authorList>
    </citation>
    <scope>NUCLEOTIDE SEQUENCE [LARGE SCALE GENOMIC DNA]</scope>
    <source>
        <strain evidence="1 2">DJ57</strain>
    </source>
</reference>
<gene>
    <name evidence="1" type="ORF">A3860_19040</name>
</gene>
<evidence type="ECO:0000313" key="2">
    <source>
        <dbReference type="Proteomes" id="UP000192796"/>
    </source>
</evidence>
<dbReference type="STRING" id="1703345.A3860_19040"/>
<name>A0A1V9G2Q9_9BACT</name>
<dbReference type="Gene3D" id="3.40.50.150">
    <property type="entry name" value="Vaccinia Virus protein VP39"/>
    <property type="match status" value="1"/>
</dbReference>
<comment type="caution">
    <text evidence="1">The sequence shown here is derived from an EMBL/GenBank/DDBJ whole genome shotgun (WGS) entry which is preliminary data.</text>
</comment>
<dbReference type="InterPro" id="IPR029063">
    <property type="entry name" value="SAM-dependent_MTases_sf"/>
</dbReference>
<dbReference type="PANTHER" id="PTHR42912:SF93">
    <property type="entry name" value="N6-ADENOSINE-METHYLTRANSFERASE TMT1A"/>
    <property type="match status" value="1"/>
</dbReference>
<dbReference type="Proteomes" id="UP000192796">
    <property type="component" value="Unassembled WGS sequence"/>
</dbReference>
<dbReference type="OrthoDB" id="3896938at2"/>
<dbReference type="Pfam" id="PF13489">
    <property type="entry name" value="Methyltransf_23"/>
    <property type="match status" value="1"/>
</dbReference>
<evidence type="ECO:0000313" key="1">
    <source>
        <dbReference type="EMBL" id="OQP64852.1"/>
    </source>
</evidence>
<dbReference type="AlphaFoldDB" id="A0A1V9G2Q9"/>
<proteinExistence type="predicted"/>
<dbReference type="PANTHER" id="PTHR42912">
    <property type="entry name" value="METHYLTRANSFERASE"/>
    <property type="match status" value="1"/>
</dbReference>